<keyword evidence="2" id="KW-1133">Transmembrane helix</keyword>
<name>A0AA88H3H1_NAELO</name>
<evidence type="ECO:0000313" key="4">
    <source>
        <dbReference type="Proteomes" id="UP000816034"/>
    </source>
</evidence>
<feature type="compositionally biased region" description="Polar residues" evidence="1">
    <location>
        <begin position="443"/>
        <end position="455"/>
    </location>
</feature>
<keyword evidence="4" id="KW-1185">Reference proteome</keyword>
<evidence type="ECO:0000313" key="3">
    <source>
        <dbReference type="EMBL" id="KAG2393838.1"/>
    </source>
</evidence>
<keyword evidence="2" id="KW-0472">Membrane</keyword>
<accession>A0AA88H3H1</accession>
<protein>
    <submittedName>
        <fullName evidence="3">Uncharacterized protein</fullName>
    </submittedName>
</protein>
<dbReference type="EMBL" id="PYSW02000001">
    <property type="protein sequence ID" value="KAG2393838.1"/>
    <property type="molecule type" value="Genomic_DNA"/>
</dbReference>
<evidence type="ECO:0000256" key="2">
    <source>
        <dbReference type="SAM" id="Phobius"/>
    </source>
</evidence>
<gene>
    <name evidence="3" type="ORF">C9374_003602</name>
</gene>
<dbReference type="RefSeq" id="XP_044555732.1">
    <property type="nucleotide sequence ID" value="XM_044693149.1"/>
</dbReference>
<dbReference type="GeneID" id="68096057"/>
<evidence type="ECO:0000256" key="1">
    <source>
        <dbReference type="SAM" id="MobiDB-lite"/>
    </source>
</evidence>
<feature type="transmembrane region" description="Helical" evidence="2">
    <location>
        <begin position="109"/>
        <end position="129"/>
    </location>
</feature>
<sequence>MVHKKLDPVVVDDDEEEPIRHTQHNDYSDSQDDNHHHLLTEQERVTNDLDIIFGSSSSEHTTTNGHHKYKSKKIRKSGSYLSASKLPRSHSKNYIIPSGFGKFSFKFRLMVVFVIFSVLFGVYFLSGSWRHPSSLSSSTQKMDSSESVFVGKIGNTFGRHLKLILEQYQSGGGVIGDDHDSNLILSKMDESVVKLLHDPSLNQAPNFYSRVRQIHHYGVAKSQHDDISKTSLVLENVCMNHYGEILFYVPSQEFYDKFYKPLLGLSSNNPFAFVQTARFGKRGAIRMKFIIGHKTPKSSPKNYVRWLDRPTIAMMRFSANHLGHLFADNLIALIELATKFNIPLHESLILFLDEVFYRTNKNQEDHSCSSDPSRQVHLPTVNPMTKKHLWCEEELASQYGKKPQAVKNSLVWTQILSSLPVLQKCSYDVKNTADQHTSEEDLQSSTKTTEGDASSSSLFYRIEKAPCPMDDIFSKTRESSSATKRNTILSIQEIEKERNLKLENIRDGIDTCFRQLVLGVGDRTILSQQHHKKQSQFSELPIQQLRNTILSNLGIHSKTSNVNSVNILIDYQSIGNAHEIATILETHLKEDALLLNHLKNINIYKDMKLEQLNEMALVELFSQTHLFLSNATSTYSYLSLFMPTSSYLLLSPECDSMVESSKNPQPNMCSLARSPSLHFLNAMSHLTLINLSDTVEKIQQQSNTIHVELNAEKVSQIVLMILKLRII</sequence>
<dbReference type="Proteomes" id="UP000816034">
    <property type="component" value="Unassembled WGS sequence"/>
</dbReference>
<dbReference type="AlphaFoldDB" id="A0AA88H3H1"/>
<feature type="region of interest" description="Disordered" evidence="1">
    <location>
        <begin position="434"/>
        <end position="455"/>
    </location>
</feature>
<keyword evidence="2" id="KW-0812">Transmembrane</keyword>
<feature type="compositionally biased region" description="Basic and acidic residues" evidence="1">
    <location>
        <begin position="18"/>
        <end position="33"/>
    </location>
</feature>
<reference evidence="3 4" key="1">
    <citation type="journal article" date="2018" name="BMC Genomics">
        <title>The genome of Naegleria lovaniensis, the basis for a comparative approach to unravel pathogenicity factors of the human pathogenic amoeba N. fowleri.</title>
        <authorList>
            <person name="Liechti N."/>
            <person name="Schurch N."/>
            <person name="Bruggmann R."/>
            <person name="Wittwer M."/>
        </authorList>
    </citation>
    <scope>NUCLEOTIDE SEQUENCE [LARGE SCALE GENOMIC DNA]</scope>
    <source>
        <strain evidence="3 4">ATCC 30569</strain>
    </source>
</reference>
<proteinExistence type="predicted"/>
<feature type="region of interest" description="Disordered" evidence="1">
    <location>
        <begin position="1"/>
        <end position="33"/>
    </location>
</feature>
<organism evidence="3 4">
    <name type="scientific">Naegleria lovaniensis</name>
    <name type="common">Amoeba</name>
    <dbReference type="NCBI Taxonomy" id="51637"/>
    <lineage>
        <taxon>Eukaryota</taxon>
        <taxon>Discoba</taxon>
        <taxon>Heterolobosea</taxon>
        <taxon>Tetramitia</taxon>
        <taxon>Eutetramitia</taxon>
        <taxon>Vahlkampfiidae</taxon>
        <taxon>Naegleria</taxon>
    </lineage>
</organism>
<comment type="caution">
    <text evidence="3">The sequence shown here is derived from an EMBL/GenBank/DDBJ whole genome shotgun (WGS) entry which is preliminary data.</text>
</comment>